<evidence type="ECO:0000313" key="6">
    <source>
        <dbReference type="Proteomes" id="UP001157160"/>
    </source>
</evidence>
<dbReference type="PROSITE" id="PS50949">
    <property type="entry name" value="HTH_GNTR"/>
    <property type="match status" value="1"/>
</dbReference>
<dbReference type="SMART" id="SM00895">
    <property type="entry name" value="FCD"/>
    <property type="match status" value="1"/>
</dbReference>
<evidence type="ECO:0000256" key="3">
    <source>
        <dbReference type="ARBA" id="ARBA00023163"/>
    </source>
</evidence>
<dbReference type="InterPro" id="IPR011711">
    <property type="entry name" value="GntR_C"/>
</dbReference>
<dbReference type="SUPFAM" id="SSF48008">
    <property type="entry name" value="GntR ligand-binding domain-like"/>
    <property type="match status" value="1"/>
</dbReference>
<comment type="caution">
    <text evidence="5">The sequence shown here is derived from an EMBL/GenBank/DDBJ whole genome shotgun (WGS) entry which is preliminary data.</text>
</comment>
<proteinExistence type="predicted"/>
<evidence type="ECO:0000313" key="5">
    <source>
        <dbReference type="EMBL" id="GMA28555.1"/>
    </source>
</evidence>
<dbReference type="SUPFAM" id="SSF46785">
    <property type="entry name" value="Winged helix' DNA-binding domain"/>
    <property type="match status" value="1"/>
</dbReference>
<dbReference type="Gene3D" id="1.20.120.530">
    <property type="entry name" value="GntR ligand-binding domain-like"/>
    <property type="match status" value="1"/>
</dbReference>
<dbReference type="AlphaFoldDB" id="A0AA37UFW3"/>
<dbReference type="Gene3D" id="1.10.10.10">
    <property type="entry name" value="Winged helix-like DNA-binding domain superfamily/Winged helix DNA-binding domain"/>
    <property type="match status" value="1"/>
</dbReference>
<dbReference type="GO" id="GO:0003677">
    <property type="term" value="F:DNA binding"/>
    <property type="evidence" value="ECO:0007669"/>
    <property type="project" value="UniProtKB-KW"/>
</dbReference>
<dbReference type="EMBL" id="BSUL01000001">
    <property type="protein sequence ID" value="GMA28555.1"/>
    <property type="molecule type" value="Genomic_DNA"/>
</dbReference>
<gene>
    <name evidence="5" type="ORF">GCM10025874_18080</name>
</gene>
<accession>A0AA37UFW3</accession>
<dbReference type="InterPro" id="IPR000524">
    <property type="entry name" value="Tscrpt_reg_HTH_GntR"/>
</dbReference>
<evidence type="ECO:0000259" key="4">
    <source>
        <dbReference type="PROSITE" id="PS50949"/>
    </source>
</evidence>
<dbReference type="InterPro" id="IPR036390">
    <property type="entry name" value="WH_DNA-bd_sf"/>
</dbReference>
<reference evidence="5 6" key="1">
    <citation type="journal article" date="2014" name="Int. J. Syst. Evol. Microbiol.">
        <title>Complete genome sequence of Corynebacterium casei LMG S-19264T (=DSM 44701T), isolated from a smear-ripened cheese.</title>
        <authorList>
            <consortium name="US DOE Joint Genome Institute (JGI-PGF)"/>
            <person name="Walter F."/>
            <person name="Albersmeier A."/>
            <person name="Kalinowski J."/>
            <person name="Ruckert C."/>
        </authorList>
    </citation>
    <scope>NUCLEOTIDE SEQUENCE [LARGE SCALE GENOMIC DNA]</scope>
    <source>
        <strain evidence="5 6">NBRC 112289</strain>
    </source>
</reference>
<keyword evidence="2" id="KW-0238">DNA-binding</keyword>
<feature type="domain" description="HTH gntR-type" evidence="4">
    <location>
        <begin position="4"/>
        <end position="71"/>
    </location>
</feature>
<evidence type="ECO:0000256" key="1">
    <source>
        <dbReference type="ARBA" id="ARBA00023015"/>
    </source>
</evidence>
<dbReference type="RefSeq" id="WP_284231882.1">
    <property type="nucleotide sequence ID" value="NZ_BSUL01000001.1"/>
</dbReference>
<dbReference type="Pfam" id="PF07729">
    <property type="entry name" value="FCD"/>
    <property type="match status" value="1"/>
</dbReference>
<keyword evidence="6" id="KW-1185">Reference proteome</keyword>
<protein>
    <submittedName>
        <fullName evidence="5">GntR family transcriptional regulator</fullName>
    </submittedName>
</protein>
<dbReference type="PANTHER" id="PTHR43537">
    <property type="entry name" value="TRANSCRIPTIONAL REGULATOR, GNTR FAMILY"/>
    <property type="match status" value="1"/>
</dbReference>
<sequence>MPAEVLHSAIVSVLAREIVEGELREGDAIRLEQIQARFEVSRTVAREVMRSLEAVRMLEARRSVGLVVRALADWDLLDPRVVTWRLGGSTRAAQLASLTELRLAIEPAAARSAAIHAAGADRDRLVELAEHLARSANAGARDAFLTADIAYHSLLLRASGNELFAAMQELFAATLSGRTRGGLMPHHPSSTAVDGHLLVARSVRQGDADDAHGAMDELLGGLRRELAARWISPTEERMGR</sequence>
<dbReference type="Pfam" id="PF00392">
    <property type="entry name" value="GntR"/>
    <property type="match status" value="1"/>
</dbReference>
<dbReference type="PANTHER" id="PTHR43537:SF44">
    <property type="entry name" value="GNTR FAMILY REGULATORY PROTEIN"/>
    <property type="match status" value="1"/>
</dbReference>
<organism evidence="5 6">
    <name type="scientific">Arenivirga flava</name>
    <dbReference type="NCBI Taxonomy" id="1930060"/>
    <lineage>
        <taxon>Bacteria</taxon>
        <taxon>Bacillati</taxon>
        <taxon>Actinomycetota</taxon>
        <taxon>Actinomycetes</taxon>
        <taxon>Micrococcales</taxon>
        <taxon>Microbacteriaceae</taxon>
        <taxon>Arenivirga</taxon>
    </lineage>
</organism>
<dbReference type="GO" id="GO:0003700">
    <property type="term" value="F:DNA-binding transcription factor activity"/>
    <property type="evidence" value="ECO:0007669"/>
    <property type="project" value="InterPro"/>
</dbReference>
<dbReference type="InterPro" id="IPR036388">
    <property type="entry name" value="WH-like_DNA-bd_sf"/>
</dbReference>
<name>A0AA37UFW3_9MICO</name>
<keyword evidence="1" id="KW-0805">Transcription regulation</keyword>
<dbReference type="Proteomes" id="UP001157160">
    <property type="component" value="Unassembled WGS sequence"/>
</dbReference>
<keyword evidence="3" id="KW-0804">Transcription</keyword>
<dbReference type="SMART" id="SM00345">
    <property type="entry name" value="HTH_GNTR"/>
    <property type="match status" value="1"/>
</dbReference>
<dbReference type="InterPro" id="IPR008920">
    <property type="entry name" value="TF_FadR/GntR_C"/>
</dbReference>
<evidence type="ECO:0000256" key="2">
    <source>
        <dbReference type="ARBA" id="ARBA00023125"/>
    </source>
</evidence>